<name>A0ABS0DIA6_9NOCA</name>
<dbReference type="RefSeq" id="WP_195005033.1">
    <property type="nucleotide sequence ID" value="NZ_JADLQN010000010.1"/>
</dbReference>
<organism evidence="1 2">
    <name type="scientific">Nocardia higoensis</name>
    <dbReference type="NCBI Taxonomy" id="228599"/>
    <lineage>
        <taxon>Bacteria</taxon>
        <taxon>Bacillati</taxon>
        <taxon>Actinomycetota</taxon>
        <taxon>Actinomycetes</taxon>
        <taxon>Mycobacteriales</taxon>
        <taxon>Nocardiaceae</taxon>
        <taxon>Nocardia</taxon>
    </lineage>
</organism>
<protein>
    <submittedName>
        <fullName evidence="1">Uncharacterized protein</fullName>
    </submittedName>
</protein>
<dbReference type="EMBL" id="JADLQN010000010">
    <property type="protein sequence ID" value="MBF6358195.1"/>
    <property type="molecule type" value="Genomic_DNA"/>
</dbReference>
<keyword evidence="2" id="KW-1185">Reference proteome</keyword>
<dbReference type="Proteomes" id="UP000707731">
    <property type="component" value="Unassembled WGS sequence"/>
</dbReference>
<gene>
    <name evidence="1" type="ORF">IU449_27235</name>
</gene>
<comment type="caution">
    <text evidence="1">The sequence shown here is derived from an EMBL/GenBank/DDBJ whole genome shotgun (WGS) entry which is preliminary data.</text>
</comment>
<reference evidence="1 2" key="1">
    <citation type="submission" date="2020-10" db="EMBL/GenBank/DDBJ databases">
        <title>Identification of Nocardia species via Next-generation sequencing and recognition of intraspecies genetic diversity.</title>
        <authorList>
            <person name="Li P."/>
            <person name="Li P."/>
            <person name="Lu B."/>
        </authorList>
    </citation>
    <scope>NUCLEOTIDE SEQUENCE [LARGE SCALE GENOMIC DNA]</scope>
    <source>
        <strain evidence="1 2">BJ06-0143</strain>
    </source>
</reference>
<accession>A0ABS0DIA6</accession>
<evidence type="ECO:0000313" key="2">
    <source>
        <dbReference type="Proteomes" id="UP000707731"/>
    </source>
</evidence>
<evidence type="ECO:0000313" key="1">
    <source>
        <dbReference type="EMBL" id="MBF6358195.1"/>
    </source>
</evidence>
<proteinExistence type="predicted"/>
<sequence length="71" mass="7613">MALIKLHSGSVREYVNADAITRITIQAVYNEPFQLKVVVGGVTLTAGATFATLAEAEDAVEKIATGQYWEA</sequence>